<sequence length="175" mass="19972">MILQSDLYPIGHVQKTHGIKGELSIFLTSDFDSLDFEYLVFEMDGILVPFFIQEWRFKTAETALIKFERVEDEIAGKDFVGKTIYVPKESMPASDDDVIDIQFYTGYRIEDAVLGEIGEIKGVDDTTENVLFQVMHKGNIILIPAVDEWIVEIDDTSKVMKVQMPEGLLNINEEE</sequence>
<dbReference type="Pfam" id="PF01782">
    <property type="entry name" value="RimM"/>
    <property type="match status" value="1"/>
</dbReference>
<evidence type="ECO:0000259" key="7">
    <source>
        <dbReference type="Pfam" id="PF24986"/>
    </source>
</evidence>
<evidence type="ECO:0000256" key="4">
    <source>
        <dbReference type="ARBA" id="ARBA00023186"/>
    </source>
</evidence>
<dbReference type="RefSeq" id="WP_068701634.1">
    <property type="nucleotide sequence ID" value="NZ_BDCR01000001.1"/>
</dbReference>
<dbReference type="GO" id="GO:0043022">
    <property type="term" value="F:ribosome binding"/>
    <property type="evidence" value="ECO:0007669"/>
    <property type="project" value="InterPro"/>
</dbReference>
<feature type="domain" description="RimM N-terminal" evidence="6">
    <location>
        <begin position="10"/>
        <end position="89"/>
    </location>
</feature>
<dbReference type="STRING" id="681398.PJIAN_1473"/>
<evidence type="ECO:0000256" key="1">
    <source>
        <dbReference type="ARBA" id="ARBA00022490"/>
    </source>
</evidence>
<evidence type="ECO:0000259" key="6">
    <source>
        <dbReference type="Pfam" id="PF01782"/>
    </source>
</evidence>
<dbReference type="PANTHER" id="PTHR33692">
    <property type="entry name" value="RIBOSOME MATURATION FACTOR RIMM"/>
    <property type="match status" value="1"/>
</dbReference>
<dbReference type="InterPro" id="IPR056792">
    <property type="entry name" value="PRC_RimM"/>
</dbReference>
<comment type="subcellular location">
    <subcellularLocation>
        <location evidence="5">Cytoplasm</location>
    </subcellularLocation>
</comment>
<dbReference type="SUPFAM" id="SSF50447">
    <property type="entry name" value="Translation proteins"/>
    <property type="match status" value="1"/>
</dbReference>
<dbReference type="GO" id="GO:0005840">
    <property type="term" value="C:ribosome"/>
    <property type="evidence" value="ECO:0007669"/>
    <property type="project" value="InterPro"/>
</dbReference>
<dbReference type="GO" id="GO:0006364">
    <property type="term" value="P:rRNA processing"/>
    <property type="evidence" value="ECO:0007669"/>
    <property type="project" value="UniProtKB-UniRule"/>
</dbReference>
<evidence type="ECO:0000313" key="9">
    <source>
        <dbReference type="Proteomes" id="UP000076586"/>
    </source>
</evidence>
<reference evidence="9" key="2">
    <citation type="journal article" date="2017" name="Genome Announc.">
        <title>Draft genome sequence of Paludibacter jiangxiensis NM7(T), a propionate-producing fermentative bacterium.</title>
        <authorList>
            <person name="Qiu Y.-L."/>
            <person name="Tourlousse D.M."/>
            <person name="Matsuura N."/>
            <person name="Ohashi A."/>
            <person name="Sekiguchi Y."/>
        </authorList>
    </citation>
    <scope>NUCLEOTIDE SEQUENCE [LARGE SCALE GENOMIC DNA]</scope>
    <source>
        <strain evidence="9">NM7</strain>
    </source>
</reference>
<dbReference type="Gene3D" id="2.30.30.240">
    <property type="entry name" value="PRC-barrel domain"/>
    <property type="match status" value="1"/>
</dbReference>
<keyword evidence="4 5" id="KW-0143">Chaperone</keyword>
<dbReference type="NCBIfam" id="TIGR02273">
    <property type="entry name" value="16S_RimM"/>
    <property type="match status" value="1"/>
</dbReference>
<protein>
    <recommendedName>
        <fullName evidence="5">Ribosome maturation factor RimM</fullName>
    </recommendedName>
</protein>
<dbReference type="EMBL" id="BDCR01000001">
    <property type="protein sequence ID" value="GAT61886.1"/>
    <property type="molecule type" value="Genomic_DNA"/>
</dbReference>
<accession>A0A161LHZ1</accession>
<keyword evidence="9" id="KW-1185">Reference proteome</keyword>
<comment type="caution">
    <text evidence="8">The sequence shown here is derived from an EMBL/GenBank/DDBJ whole genome shotgun (WGS) entry which is preliminary data.</text>
</comment>
<dbReference type="InterPro" id="IPR011961">
    <property type="entry name" value="RimM"/>
</dbReference>
<dbReference type="SUPFAM" id="SSF50346">
    <property type="entry name" value="PRC-barrel domain"/>
    <property type="match status" value="1"/>
</dbReference>
<dbReference type="Pfam" id="PF24986">
    <property type="entry name" value="PRC_RimM"/>
    <property type="match status" value="1"/>
</dbReference>
<name>A0A161LHZ1_9BACT</name>
<comment type="similarity">
    <text evidence="5">Belongs to the RimM family.</text>
</comment>
<dbReference type="GO" id="GO:0005737">
    <property type="term" value="C:cytoplasm"/>
    <property type="evidence" value="ECO:0007669"/>
    <property type="project" value="UniProtKB-SubCell"/>
</dbReference>
<comment type="function">
    <text evidence="5">An accessory protein needed during the final step in the assembly of 30S ribosomal subunit, possibly for assembly of the head region. Essential for efficient processing of 16S rRNA. May be needed both before and after RbfA during the maturation of 16S rRNA. It has affinity for free ribosomal 30S subunits but not for 70S ribosomes.</text>
</comment>
<evidence type="ECO:0000256" key="3">
    <source>
        <dbReference type="ARBA" id="ARBA00022552"/>
    </source>
</evidence>
<dbReference type="InterPro" id="IPR036976">
    <property type="entry name" value="RimM_N_sf"/>
</dbReference>
<comment type="domain">
    <text evidence="5">The PRC barrel domain binds ribosomal protein uS19.</text>
</comment>
<dbReference type="GO" id="GO:0042274">
    <property type="term" value="P:ribosomal small subunit biogenesis"/>
    <property type="evidence" value="ECO:0007669"/>
    <property type="project" value="UniProtKB-UniRule"/>
</dbReference>
<proteinExistence type="inferred from homology"/>
<keyword evidence="3 5" id="KW-0698">rRNA processing</keyword>
<keyword evidence="1 5" id="KW-0963">Cytoplasm</keyword>
<feature type="domain" description="Ribosome maturation factor RimM PRC barrel" evidence="7">
    <location>
        <begin position="104"/>
        <end position="168"/>
    </location>
</feature>
<dbReference type="OrthoDB" id="9810331at2"/>
<dbReference type="PANTHER" id="PTHR33692:SF1">
    <property type="entry name" value="RIBOSOME MATURATION FACTOR RIMM"/>
    <property type="match status" value="1"/>
</dbReference>
<comment type="subunit">
    <text evidence="5">Binds ribosomal protein uS19.</text>
</comment>
<evidence type="ECO:0000313" key="8">
    <source>
        <dbReference type="EMBL" id="GAT61886.1"/>
    </source>
</evidence>
<evidence type="ECO:0000256" key="5">
    <source>
        <dbReference type="HAMAP-Rule" id="MF_00014"/>
    </source>
</evidence>
<reference evidence="9" key="1">
    <citation type="submission" date="2016-04" db="EMBL/GenBank/DDBJ databases">
        <title>Draft genome sequence of Paludibacter jiangxiensis strain NM7.</title>
        <authorList>
            <person name="Qiu Y."/>
            <person name="Matsuura N."/>
            <person name="Ohashi A."/>
            <person name="Tourlousse M.D."/>
            <person name="Sekiguchi Y."/>
        </authorList>
    </citation>
    <scope>NUCLEOTIDE SEQUENCE [LARGE SCALE GENOMIC DNA]</scope>
    <source>
        <strain evidence="9">NM7</strain>
    </source>
</reference>
<dbReference type="InterPro" id="IPR002676">
    <property type="entry name" value="RimM_N"/>
</dbReference>
<dbReference type="Proteomes" id="UP000076586">
    <property type="component" value="Unassembled WGS sequence"/>
</dbReference>
<dbReference type="InterPro" id="IPR011033">
    <property type="entry name" value="PRC_barrel-like_sf"/>
</dbReference>
<evidence type="ECO:0000256" key="2">
    <source>
        <dbReference type="ARBA" id="ARBA00022517"/>
    </source>
</evidence>
<dbReference type="InterPro" id="IPR009000">
    <property type="entry name" value="Transl_B-barrel_sf"/>
</dbReference>
<dbReference type="AlphaFoldDB" id="A0A161LHZ1"/>
<organism evidence="8 9">
    <name type="scientific">Paludibacter jiangxiensis</name>
    <dbReference type="NCBI Taxonomy" id="681398"/>
    <lineage>
        <taxon>Bacteria</taxon>
        <taxon>Pseudomonadati</taxon>
        <taxon>Bacteroidota</taxon>
        <taxon>Bacteroidia</taxon>
        <taxon>Bacteroidales</taxon>
        <taxon>Paludibacteraceae</taxon>
        <taxon>Paludibacter</taxon>
    </lineage>
</organism>
<dbReference type="HAMAP" id="MF_00014">
    <property type="entry name" value="Ribosome_mat_RimM"/>
    <property type="match status" value="1"/>
</dbReference>
<gene>
    <name evidence="5" type="primary">rimM</name>
    <name evidence="8" type="ORF">PJIAN_1473</name>
</gene>
<dbReference type="Gene3D" id="2.40.30.60">
    <property type="entry name" value="RimM"/>
    <property type="match status" value="1"/>
</dbReference>
<keyword evidence="2 5" id="KW-0690">Ribosome biogenesis</keyword>